<dbReference type="InterPro" id="IPR011701">
    <property type="entry name" value="MFS"/>
</dbReference>
<gene>
    <name evidence="2" type="ORF">K1J60_05760</name>
</gene>
<evidence type="ECO:0000313" key="2">
    <source>
        <dbReference type="EMBL" id="QYX76073.1"/>
    </source>
</evidence>
<dbReference type="SUPFAM" id="SSF103473">
    <property type="entry name" value="MFS general substrate transporter"/>
    <property type="match status" value="1"/>
</dbReference>
<keyword evidence="3" id="KW-1185">Reference proteome</keyword>
<sequence length="414" mass="41329">MAAVTVLKDAPATATGSPSAVRYRDVLRVPHAAQLLVGSLIGRLPTGMAPLAILLSADHGAQYGTSAGPLAAVYLVANAIGGPLSARLIDHYGQKHALTVGAALSSTAFVALAAGPGKGWWAFAAVAVAGATRPPLDAALRTLWGARGMMPSSAHQRVALALDSGTEELIYVVGPLLVATIVTATSASWALVATAAVGVLGTALFVSTPVTRAHTGDSGPTHPDWLGPIRSPRLRALYLAMVCVGVTIGALTPLAVEAADQFNAPELSGGLPTALSCGALLGGLAYGARAWRGSTAGHLIVLSAGFAAGWIPVITAATPTTTLYAAAVPGLAMAPLLSAAFVMTSTFAPRGHTTEAHALLVAFLDIGCAIGTAAAGITHTQLLLPAGGAAAALILATARRRLTPDVPALAAAHA</sequence>
<keyword evidence="1" id="KW-1133">Transmembrane helix</keyword>
<feature type="transmembrane region" description="Helical" evidence="1">
    <location>
        <begin position="236"/>
        <end position="255"/>
    </location>
</feature>
<feature type="transmembrane region" description="Helical" evidence="1">
    <location>
        <begin position="323"/>
        <end position="344"/>
    </location>
</feature>
<accession>A0ABX8XJH2</accession>
<dbReference type="Proteomes" id="UP000827138">
    <property type="component" value="Chromosome"/>
</dbReference>
<organism evidence="2 3">
    <name type="scientific">Streptomyces akebiae</name>
    <dbReference type="NCBI Taxonomy" id="2865673"/>
    <lineage>
        <taxon>Bacteria</taxon>
        <taxon>Bacillati</taxon>
        <taxon>Actinomycetota</taxon>
        <taxon>Actinomycetes</taxon>
        <taxon>Kitasatosporales</taxon>
        <taxon>Streptomycetaceae</taxon>
        <taxon>Streptomyces</taxon>
    </lineage>
</organism>
<name>A0ABX8XJH2_9ACTN</name>
<feature type="transmembrane region" description="Helical" evidence="1">
    <location>
        <begin position="356"/>
        <end position="376"/>
    </location>
</feature>
<reference evidence="2 3" key="1">
    <citation type="submission" date="2021-08" db="EMBL/GenBank/DDBJ databases">
        <authorList>
            <person name="Ping M."/>
        </authorList>
    </citation>
    <scope>NUCLEOTIDE SEQUENCE [LARGE SCALE GENOMIC DNA]</scope>
    <source>
        <strain evidence="2 3">MG28</strain>
    </source>
</reference>
<feature type="transmembrane region" description="Helical" evidence="1">
    <location>
        <begin position="267"/>
        <end position="287"/>
    </location>
</feature>
<dbReference type="Pfam" id="PF07690">
    <property type="entry name" value="MFS_1"/>
    <property type="match status" value="1"/>
</dbReference>
<evidence type="ECO:0000313" key="3">
    <source>
        <dbReference type="Proteomes" id="UP000827138"/>
    </source>
</evidence>
<feature type="transmembrane region" description="Helical" evidence="1">
    <location>
        <begin position="299"/>
        <end position="317"/>
    </location>
</feature>
<dbReference type="RefSeq" id="WP_220645210.1">
    <property type="nucleotide sequence ID" value="NZ_CP080647.1"/>
</dbReference>
<keyword evidence="1" id="KW-0472">Membrane</keyword>
<keyword evidence="1" id="KW-0812">Transmembrane</keyword>
<dbReference type="Gene3D" id="1.20.1250.20">
    <property type="entry name" value="MFS general substrate transporter like domains"/>
    <property type="match status" value="1"/>
</dbReference>
<evidence type="ECO:0000256" key="1">
    <source>
        <dbReference type="SAM" id="Phobius"/>
    </source>
</evidence>
<dbReference type="InterPro" id="IPR036259">
    <property type="entry name" value="MFS_trans_sf"/>
</dbReference>
<dbReference type="EMBL" id="CP080647">
    <property type="protein sequence ID" value="QYX76073.1"/>
    <property type="molecule type" value="Genomic_DNA"/>
</dbReference>
<protein>
    <submittedName>
        <fullName evidence="2">MFS transporter</fullName>
    </submittedName>
</protein>
<dbReference type="PANTHER" id="PTHR23542:SF1">
    <property type="entry name" value="MAJOR FACILITATOR SUPERFAMILY (MFS) PROFILE DOMAIN-CONTAINING PROTEIN"/>
    <property type="match status" value="1"/>
</dbReference>
<dbReference type="PANTHER" id="PTHR23542">
    <property type="match status" value="1"/>
</dbReference>
<proteinExistence type="predicted"/>